<feature type="domain" description="HAMP" evidence="12">
    <location>
        <begin position="337"/>
        <end position="389"/>
    </location>
</feature>
<dbReference type="EMBL" id="MYFO01000014">
    <property type="protein sequence ID" value="TFE87314.1"/>
    <property type="molecule type" value="Genomic_DNA"/>
</dbReference>
<accession>A0A4Y8Q0T4</accession>
<dbReference type="Pfam" id="PF00015">
    <property type="entry name" value="MCPsignal"/>
    <property type="match status" value="1"/>
</dbReference>
<keyword evidence="14" id="KW-1185">Reference proteome</keyword>
<dbReference type="PANTHER" id="PTHR32089">
    <property type="entry name" value="METHYL-ACCEPTING CHEMOTAXIS PROTEIN MCPB"/>
    <property type="match status" value="1"/>
</dbReference>
<dbReference type="Pfam" id="PF02743">
    <property type="entry name" value="dCache_1"/>
    <property type="match status" value="1"/>
</dbReference>
<feature type="transmembrane region" description="Helical" evidence="10">
    <location>
        <begin position="313"/>
        <end position="336"/>
    </location>
</feature>
<dbReference type="SUPFAM" id="SSF58104">
    <property type="entry name" value="Methyl-accepting chemotaxis protein (MCP) signaling domain"/>
    <property type="match status" value="1"/>
</dbReference>
<comment type="similarity">
    <text evidence="8">Belongs to the methyl-accepting chemotaxis (MCP) protein family.</text>
</comment>
<dbReference type="PROSITE" id="PS50885">
    <property type="entry name" value="HAMP"/>
    <property type="match status" value="1"/>
</dbReference>
<dbReference type="Gene3D" id="1.10.287.950">
    <property type="entry name" value="Methyl-accepting chemotaxis protein"/>
    <property type="match status" value="1"/>
</dbReference>
<dbReference type="SMART" id="SM00283">
    <property type="entry name" value="MA"/>
    <property type="match status" value="1"/>
</dbReference>
<evidence type="ECO:0000256" key="7">
    <source>
        <dbReference type="ARBA" id="ARBA00023224"/>
    </source>
</evidence>
<dbReference type="InterPro" id="IPR033479">
    <property type="entry name" value="dCache_1"/>
</dbReference>
<dbReference type="PROSITE" id="PS50111">
    <property type="entry name" value="CHEMOTAXIS_TRANSDUC_2"/>
    <property type="match status" value="1"/>
</dbReference>
<dbReference type="GO" id="GO:0006935">
    <property type="term" value="P:chemotaxis"/>
    <property type="evidence" value="ECO:0007669"/>
    <property type="project" value="UniProtKB-KW"/>
</dbReference>
<evidence type="ECO:0000256" key="6">
    <source>
        <dbReference type="ARBA" id="ARBA00023136"/>
    </source>
</evidence>
<dbReference type="GO" id="GO:0005886">
    <property type="term" value="C:plasma membrane"/>
    <property type="evidence" value="ECO:0007669"/>
    <property type="project" value="UniProtKB-SubCell"/>
</dbReference>
<dbReference type="SMART" id="SM00304">
    <property type="entry name" value="HAMP"/>
    <property type="match status" value="1"/>
</dbReference>
<comment type="caution">
    <text evidence="13">The sequence shown here is derived from an EMBL/GenBank/DDBJ whole genome shotgun (WGS) entry which is preliminary data.</text>
</comment>
<keyword evidence="6 10" id="KW-0472">Membrane</keyword>
<evidence type="ECO:0000313" key="14">
    <source>
        <dbReference type="Proteomes" id="UP000298246"/>
    </source>
</evidence>
<keyword evidence="7 9" id="KW-0807">Transducer</keyword>
<dbReference type="Gene3D" id="1.10.8.500">
    <property type="entry name" value="HAMP domain in histidine kinase"/>
    <property type="match status" value="1"/>
</dbReference>
<dbReference type="InterPro" id="IPR004089">
    <property type="entry name" value="MCPsignal_dom"/>
</dbReference>
<evidence type="ECO:0000256" key="1">
    <source>
        <dbReference type="ARBA" id="ARBA00004651"/>
    </source>
</evidence>
<evidence type="ECO:0000256" key="8">
    <source>
        <dbReference type="ARBA" id="ARBA00029447"/>
    </source>
</evidence>
<evidence type="ECO:0000256" key="2">
    <source>
        <dbReference type="ARBA" id="ARBA00022475"/>
    </source>
</evidence>
<dbReference type="Proteomes" id="UP000298246">
    <property type="component" value="Unassembled WGS sequence"/>
</dbReference>
<keyword evidence="4 10" id="KW-0812">Transmembrane</keyword>
<organism evidence="13 14">
    <name type="scientific">Paenibacillus athensensis</name>
    <dbReference type="NCBI Taxonomy" id="1967502"/>
    <lineage>
        <taxon>Bacteria</taxon>
        <taxon>Bacillati</taxon>
        <taxon>Bacillota</taxon>
        <taxon>Bacilli</taxon>
        <taxon>Bacillales</taxon>
        <taxon>Paenibacillaceae</taxon>
        <taxon>Paenibacillus</taxon>
    </lineage>
</organism>
<evidence type="ECO:0000313" key="13">
    <source>
        <dbReference type="EMBL" id="TFE87314.1"/>
    </source>
</evidence>
<evidence type="ECO:0000256" key="3">
    <source>
        <dbReference type="ARBA" id="ARBA00022500"/>
    </source>
</evidence>
<dbReference type="PANTHER" id="PTHR32089:SF112">
    <property type="entry name" value="LYSOZYME-LIKE PROTEIN-RELATED"/>
    <property type="match status" value="1"/>
</dbReference>
<evidence type="ECO:0000256" key="10">
    <source>
        <dbReference type="SAM" id="Phobius"/>
    </source>
</evidence>
<keyword evidence="5 10" id="KW-1133">Transmembrane helix</keyword>
<keyword evidence="3" id="KW-0145">Chemotaxis</keyword>
<dbReference type="CDD" id="cd06225">
    <property type="entry name" value="HAMP"/>
    <property type="match status" value="1"/>
</dbReference>
<evidence type="ECO:0000256" key="4">
    <source>
        <dbReference type="ARBA" id="ARBA00022692"/>
    </source>
</evidence>
<keyword evidence="2" id="KW-1003">Cell membrane</keyword>
<dbReference type="GO" id="GO:0007165">
    <property type="term" value="P:signal transduction"/>
    <property type="evidence" value="ECO:0007669"/>
    <property type="project" value="UniProtKB-KW"/>
</dbReference>
<dbReference type="InterPro" id="IPR003660">
    <property type="entry name" value="HAMP_dom"/>
</dbReference>
<dbReference type="AlphaFoldDB" id="A0A4Y8Q0T4"/>
<evidence type="ECO:0000259" key="11">
    <source>
        <dbReference type="PROSITE" id="PS50111"/>
    </source>
</evidence>
<comment type="subcellular location">
    <subcellularLocation>
        <location evidence="1">Cell membrane</location>
        <topology evidence="1">Multi-pass membrane protein</topology>
    </subcellularLocation>
</comment>
<gene>
    <name evidence="13" type="ORF">B5M42_12490</name>
</gene>
<reference evidence="13 14" key="1">
    <citation type="submission" date="2017-03" db="EMBL/GenBank/DDBJ databases">
        <title>Isolation of Levoglucosan Utilizing Bacteria.</title>
        <authorList>
            <person name="Arya A.S."/>
        </authorList>
    </citation>
    <scope>NUCLEOTIDE SEQUENCE [LARGE SCALE GENOMIC DNA]</scope>
    <source>
        <strain evidence="13 14">MEC069</strain>
    </source>
</reference>
<feature type="domain" description="Methyl-accepting transducer" evidence="11">
    <location>
        <begin position="408"/>
        <end position="658"/>
    </location>
</feature>
<name>A0A4Y8Q0T4_9BACL</name>
<dbReference type="Pfam" id="PF00672">
    <property type="entry name" value="HAMP"/>
    <property type="match status" value="1"/>
</dbReference>
<proteinExistence type="inferred from homology"/>
<evidence type="ECO:0000256" key="9">
    <source>
        <dbReference type="PROSITE-ProRule" id="PRU00284"/>
    </source>
</evidence>
<sequence>MHLGEKTKSVGSAAFKEIKNLHVQNPIKSVGMKLFIIFFVSILFFVLTVGMISYNLSKNVIKNEVSASSVQTITQAGQKLDFLFGTYTDLSLQMVLDKDLQQWLVDLGNIQENTYEYISTVRLINDKLTRTLFAIKEVKGVHLYKMDGNAILVTGNGSKPTSSILNEDWFQKILKASGLPEWLPAKPKGYSNQNSTFAIGRVIKDASSGNDEGVLLIEISEESLMDELKKIDIGDDSDLSLITADNRTVAASKIEDVDQSAHVMLSQEEMDADSGSFINSLDQLVVHYKSEVTDWYLVGAIPVSTLVKEAASIFKLTLIVALIAALAAVVIGWLVARMIGRPLVNLRNLMSQGAQGKLTVRANYKSKDEIGQLGNSFDTMMANITALVQQTSESAKLVLDTAEELTHSSKMTATAAREIAIATDEISRGASGLATESERGNELTQHIGYQMKNVIAANLDMGNSASDVQSSSERGTTYMTELTGKTNVTEEMIRSMVEKVDKLKDSTRSIRKILEVLNNMTKQTNILSLNATIEAARAGAAGKGFMVVADEIRKLADQSRQSIDIVGQITETIQVEIDETVKVLSNATPIFQEQILSVKEANTIFHQVTSHMTGFIEQLSAVSDSISTLEQSQMVLSDAMTNVSAVAEESLATSEEVASLSSEQLGISDALVKLSDKLSQLSTSLKESLSKFEVE</sequence>
<dbReference type="OrthoDB" id="9760371at2"/>
<protein>
    <submittedName>
        <fullName evidence="13">Methyl-accepting chemotaxis protein</fullName>
    </submittedName>
</protein>
<dbReference type="Gene3D" id="3.30.450.20">
    <property type="entry name" value="PAS domain"/>
    <property type="match status" value="1"/>
</dbReference>
<feature type="transmembrane region" description="Helical" evidence="10">
    <location>
        <begin position="34"/>
        <end position="54"/>
    </location>
</feature>
<evidence type="ECO:0000259" key="12">
    <source>
        <dbReference type="PROSITE" id="PS50885"/>
    </source>
</evidence>
<evidence type="ECO:0000256" key="5">
    <source>
        <dbReference type="ARBA" id="ARBA00022989"/>
    </source>
</evidence>